<evidence type="ECO:0000313" key="4">
    <source>
        <dbReference type="Proteomes" id="UP000198649"/>
    </source>
</evidence>
<keyword evidence="2" id="KW-0812">Transmembrane</keyword>
<dbReference type="STRING" id="1005945.SAMN05216561_10339"/>
<dbReference type="AlphaFoldDB" id="A0A1I3DQK5"/>
<dbReference type="OrthoDB" id="3698132at2"/>
<protein>
    <submittedName>
        <fullName evidence="3">Uncharacterized protein</fullName>
    </submittedName>
</protein>
<keyword evidence="2" id="KW-0472">Membrane</keyword>
<keyword evidence="2" id="KW-1133">Transmembrane helix</keyword>
<feature type="transmembrane region" description="Helical" evidence="2">
    <location>
        <begin position="58"/>
        <end position="75"/>
    </location>
</feature>
<feature type="transmembrane region" description="Helical" evidence="2">
    <location>
        <begin position="30"/>
        <end position="46"/>
    </location>
</feature>
<proteinExistence type="predicted"/>
<evidence type="ECO:0000256" key="2">
    <source>
        <dbReference type="SAM" id="Phobius"/>
    </source>
</evidence>
<organism evidence="3 4">
    <name type="scientific">Nocardioides psychrotolerans</name>
    <dbReference type="NCBI Taxonomy" id="1005945"/>
    <lineage>
        <taxon>Bacteria</taxon>
        <taxon>Bacillati</taxon>
        <taxon>Actinomycetota</taxon>
        <taxon>Actinomycetes</taxon>
        <taxon>Propionibacteriales</taxon>
        <taxon>Nocardioidaceae</taxon>
        <taxon>Nocardioides</taxon>
    </lineage>
</organism>
<sequence length="93" mass="10147">MSNTTTTRSNLSSDRRVSTETKASFKTTELIAYVAAVLGVLIASAMVDASDFGAQEAWFYVSLLTIGYMVSRGLAKSGSRDFYDVDTADHDHR</sequence>
<reference evidence="3 4" key="1">
    <citation type="submission" date="2016-10" db="EMBL/GenBank/DDBJ databases">
        <authorList>
            <person name="de Groot N.N."/>
        </authorList>
    </citation>
    <scope>NUCLEOTIDE SEQUENCE [LARGE SCALE GENOMIC DNA]</scope>
    <source>
        <strain evidence="3 4">CGMCC 1.11156</strain>
    </source>
</reference>
<gene>
    <name evidence="3" type="ORF">SAMN05216561_10339</name>
</gene>
<dbReference type="RefSeq" id="WP_091110804.1">
    <property type="nucleotide sequence ID" value="NZ_BKAF01000050.1"/>
</dbReference>
<feature type="compositionally biased region" description="Low complexity" evidence="1">
    <location>
        <begin position="1"/>
        <end position="12"/>
    </location>
</feature>
<evidence type="ECO:0000313" key="3">
    <source>
        <dbReference type="EMBL" id="SFH89024.1"/>
    </source>
</evidence>
<keyword evidence="4" id="KW-1185">Reference proteome</keyword>
<dbReference type="EMBL" id="FOQG01000003">
    <property type="protein sequence ID" value="SFH89024.1"/>
    <property type="molecule type" value="Genomic_DNA"/>
</dbReference>
<evidence type="ECO:0000256" key="1">
    <source>
        <dbReference type="SAM" id="MobiDB-lite"/>
    </source>
</evidence>
<accession>A0A1I3DQK5</accession>
<name>A0A1I3DQK5_9ACTN</name>
<dbReference type="Proteomes" id="UP000198649">
    <property type="component" value="Unassembled WGS sequence"/>
</dbReference>
<feature type="region of interest" description="Disordered" evidence="1">
    <location>
        <begin position="1"/>
        <end position="22"/>
    </location>
</feature>